<dbReference type="Pfam" id="PF25917">
    <property type="entry name" value="BSH_RND"/>
    <property type="match status" value="1"/>
</dbReference>
<reference evidence="8 9" key="1">
    <citation type="submission" date="2023-07" db="EMBL/GenBank/DDBJ databases">
        <title>Sorghum-associated microbial communities from plants grown in Nebraska, USA.</title>
        <authorList>
            <person name="Schachtman D."/>
        </authorList>
    </citation>
    <scope>NUCLEOTIDE SEQUENCE [LARGE SCALE GENOMIC DNA]</scope>
    <source>
        <strain evidence="8 9">4138</strain>
    </source>
</reference>
<feature type="domain" description="Multidrug resistance protein MdtA-like alpha-helical hairpin" evidence="4">
    <location>
        <begin position="103"/>
        <end position="173"/>
    </location>
</feature>
<organism evidence="8 9">
    <name type="scientific">Rheinheimera soli</name>
    <dbReference type="NCBI Taxonomy" id="443616"/>
    <lineage>
        <taxon>Bacteria</taxon>
        <taxon>Pseudomonadati</taxon>
        <taxon>Pseudomonadota</taxon>
        <taxon>Gammaproteobacteria</taxon>
        <taxon>Chromatiales</taxon>
        <taxon>Chromatiaceae</taxon>
        <taxon>Rheinheimera</taxon>
    </lineage>
</organism>
<evidence type="ECO:0000313" key="9">
    <source>
        <dbReference type="Proteomes" id="UP001257909"/>
    </source>
</evidence>
<protein>
    <submittedName>
        <fullName evidence="8">Membrane fusion protein (Multidrug efflux system)</fullName>
    </submittedName>
</protein>
<evidence type="ECO:0000256" key="2">
    <source>
        <dbReference type="ARBA" id="ARBA00009477"/>
    </source>
</evidence>
<keyword evidence="3" id="KW-0732">Signal</keyword>
<feature type="domain" description="Multidrug resistance protein MdtA-like C-terminal permuted SH3" evidence="7">
    <location>
        <begin position="305"/>
        <end position="366"/>
    </location>
</feature>
<gene>
    <name evidence="8" type="ORF">J2W69_001002</name>
</gene>
<dbReference type="PANTHER" id="PTHR30158:SF3">
    <property type="entry name" value="MULTIDRUG EFFLUX PUMP SUBUNIT ACRA-RELATED"/>
    <property type="match status" value="1"/>
</dbReference>
<dbReference type="InterPro" id="IPR006143">
    <property type="entry name" value="RND_pump_MFP"/>
</dbReference>
<dbReference type="Gene3D" id="2.40.420.20">
    <property type="match status" value="1"/>
</dbReference>
<dbReference type="Gene3D" id="2.40.50.100">
    <property type="match status" value="1"/>
</dbReference>
<dbReference type="SUPFAM" id="SSF111369">
    <property type="entry name" value="HlyD-like secretion proteins"/>
    <property type="match status" value="1"/>
</dbReference>
<keyword evidence="9" id="KW-1185">Reference proteome</keyword>
<evidence type="ECO:0000259" key="4">
    <source>
        <dbReference type="Pfam" id="PF25876"/>
    </source>
</evidence>
<name>A0ABU1VWH8_9GAMM</name>
<evidence type="ECO:0000256" key="3">
    <source>
        <dbReference type="SAM" id="SignalP"/>
    </source>
</evidence>
<dbReference type="Pfam" id="PF25967">
    <property type="entry name" value="RND-MFP_C"/>
    <property type="match status" value="1"/>
</dbReference>
<feature type="domain" description="Multidrug resistance protein MdtA-like barrel-sandwich hybrid" evidence="5">
    <location>
        <begin position="64"/>
        <end position="206"/>
    </location>
</feature>
<dbReference type="Pfam" id="PF25876">
    <property type="entry name" value="HH_MFP_RND"/>
    <property type="match status" value="1"/>
</dbReference>
<comment type="caution">
    <text evidence="8">The sequence shown here is derived from an EMBL/GenBank/DDBJ whole genome shotgun (WGS) entry which is preliminary data.</text>
</comment>
<dbReference type="PANTHER" id="PTHR30158">
    <property type="entry name" value="ACRA/E-RELATED COMPONENT OF DRUG EFFLUX TRANSPORTER"/>
    <property type="match status" value="1"/>
</dbReference>
<evidence type="ECO:0000313" key="8">
    <source>
        <dbReference type="EMBL" id="MDR7120073.1"/>
    </source>
</evidence>
<dbReference type="Gene3D" id="1.10.287.470">
    <property type="entry name" value="Helix hairpin bin"/>
    <property type="match status" value="1"/>
</dbReference>
<feature type="domain" description="Multidrug resistance protein MdtA-like beta-barrel" evidence="6">
    <location>
        <begin position="210"/>
        <end position="300"/>
    </location>
</feature>
<evidence type="ECO:0000259" key="6">
    <source>
        <dbReference type="Pfam" id="PF25944"/>
    </source>
</evidence>
<dbReference type="NCBIfam" id="TIGR01730">
    <property type="entry name" value="RND_mfp"/>
    <property type="match status" value="1"/>
</dbReference>
<evidence type="ECO:0000259" key="5">
    <source>
        <dbReference type="Pfam" id="PF25917"/>
    </source>
</evidence>
<comment type="subcellular location">
    <subcellularLocation>
        <location evidence="1">Cell inner membrane</location>
        <topology evidence="1">Lipid-anchor</topology>
    </subcellularLocation>
</comment>
<comment type="similarity">
    <text evidence="2">Belongs to the membrane fusion protein (MFP) (TC 8.A.1) family.</text>
</comment>
<dbReference type="InterPro" id="IPR058625">
    <property type="entry name" value="MdtA-like_BSH"/>
</dbReference>
<accession>A0ABU1VWH8</accession>
<dbReference type="Proteomes" id="UP001257909">
    <property type="component" value="Unassembled WGS sequence"/>
</dbReference>
<feature type="chain" id="PRO_5045174326" evidence="3">
    <location>
        <begin position="22"/>
        <end position="387"/>
    </location>
</feature>
<feature type="signal peptide" evidence="3">
    <location>
        <begin position="1"/>
        <end position="21"/>
    </location>
</feature>
<dbReference type="Pfam" id="PF25944">
    <property type="entry name" value="Beta-barrel_RND"/>
    <property type="match status" value="1"/>
</dbReference>
<dbReference type="InterPro" id="IPR058627">
    <property type="entry name" value="MdtA-like_C"/>
</dbReference>
<evidence type="ECO:0000256" key="1">
    <source>
        <dbReference type="ARBA" id="ARBA00004519"/>
    </source>
</evidence>
<dbReference type="RefSeq" id="WP_310275177.1">
    <property type="nucleotide sequence ID" value="NZ_JAVDWR010000002.1"/>
</dbReference>
<proteinExistence type="inferred from homology"/>
<dbReference type="EMBL" id="JAVDWR010000002">
    <property type="protein sequence ID" value="MDR7120073.1"/>
    <property type="molecule type" value="Genomic_DNA"/>
</dbReference>
<dbReference type="Gene3D" id="2.40.30.170">
    <property type="match status" value="1"/>
</dbReference>
<evidence type="ECO:0000259" key="7">
    <source>
        <dbReference type="Pfam" id="PF25967"/>
    </source>
</evidence>
<sequence>MQHSRIVFFALTALAGSVALAGCGQAAHPVAPAAQAVPVGVVTLKSQAVTLTKELPGRVAASQIAEIRPQVNGIVLQRLFTEGSEVKAGQALYQIDPATFEAQLSSAKAAVARAQASTASSKAKAGRYTELLKIKAVSQQEFDEADASYKQAQADLLTAQAQLKTAQINVNYSKVLSPIDGQISKSAVTAGALVSASQSTALATVTVLDPIYVDLTQSSNEMLQLKKALASGDLGSDAAIQTVVELKMEDGSVYPHKGTLQFSEVTVEPGTGSVTLRAQFPNPEKLLLPGMYVRAEVVEGVKARAILAPQRGISRNSKGEATAMVVSKEGKVEARILQANRTIGSDWLVSSGLNEGDQLIIEGLQKIRPGAPVQAVPAESATQASPQ</sequence>
<dbReference type="InterPro" id="IPR058626">
    <property type="entry name" value="MdtA-like_b-barrel"/>
</dbReference>
<dbReference type="InterPro" id="IPR058624">
    <property type="entry name" value="MdtA-like_HH"/>
</dbReference>
<dbReference type="PROSITE" id="PS51257">
    <property type="entry name" value="PROKAR_LIPOPROTEIN"/>
    <property type="match status" value="1"/>
</dbReference>